<comment type="caution">
    <text evidence="5">The sequence shown here is derived from an EMBL/GenBank/DDBJ whole genome shotgun (WGS) entry which is preliminary data.</text>
</comment>
<gene>
    <name evidence="5" type="primary">IP5P5_2</name>
    <name evidence="5" type="ORF">Zm00014a_039161</name>
</gene>
<dbReference type="Gene3D" id="3.60.10.10">
    <property type="entry name" value="Endonuclease/exonuclease/phosphatase"/>
    <property type="match status" value="1"/>
</dbReference>
<dbReference type="EMBL" id="NCVQ01000005">
    <property type="protein sequence ID" value="PWZ25250.1"/>
    <property type="molecule type" value="Genomic_DNA"/>
</dbReference>
<dbReference type="InterPro" id="IPR000300">
    <property type="entry name" value="IPPc"/>
</dbReference>
<feature type="compositionally biased region" description="Basic residues" evidence="3">
    <location>
        <begin position="206"/>
        <end position="216"/>
    </location>
</feature>
<feature type="region of interest" description="Disordered" evidence="3">
    <location>
        <begin position="1"/>
        <end position="36"/>
    </location>
</feature>
<evidence type="ECO:0000256" key="3">
    <source>
        <dbReference type="SAM" id="MobiDB-lite"/>
    </source>
</evidence>
<dbReference type="InterPro" id="IPR045849">
    <property type="entry name" value="IP5P_plant"/>
</dbReference>
<evidence type="ECO:0000259" key="4">
    <source>
        <dbReference type="SMART" id="SM00128"/>
    </source>
</evidence>
<dbReference type="SMART" id="SM00128">
    <property type="entry name" value="IPPc"/>
    <property type="match status" value="1"/>
</dbReference>
<dbReference type="GO" id="GO:0046856">
    <property type="term" value="P:phosphatidylinositol dephosphorylation"/>
    <property type="evidence" value="ECO:0007669"/>
    <property type="project" value="InterPro"/>
</dbReference>
<keyword evidence="2" id="KW-0378">Hydrolase</keyword>
<dbReference type="Proteomes" id="UP000251960">
    <property type="component" value="Chromosome 4"/>
</dbReference>
<dbReference type="SUPFAM" id="SSF56219">
    <property type="entry name" value="DNase I-like"/>
    <property type="match status" value="1"/>
</dbReference>
<dbReference type="GO" id="GO:0004445">
    <property type="term" value="F:inositol-polyphosphate 5-phosphatase activity"/>
    <property type="evidence" value="ECO:0007669"/>
    <property type="project" value="InterPro"/>
</dbReference>
<evidence type="ECO:0000256" key="2">
    <source>
        <dbReference type="ARBA" id="ARBA00022801"/>
    </source>
</evidence>
<dbReference type="AlphaFoldDB" id="A0A3L6EWJ4"/>
<proteinExistence type="inferred from homology"/>
<reference evidence="5 6" key="1">
    <citation type="journal article" date="2018" name="Nat. Genet.">
        <title>Extensive intraspecific gene order and gene structural variations between Mo17 and other maize genomes.</title>
        <authorList>
            <person name="Sun S."/>
            <person name="Zhou Y."/>
            <person name="Chen J."/>
            <person name="Shi J."/>
            <person name="Zhao H."/>
            <person name="Zhao H."/>
            <person name="Song W."/>
            <person name="Zhang M."/>
            <person name="Cui Y."/>
            <person name="Dong X."/>
            <person name="Liu H."/>
            <person name="Ma X."/>
            <person name="Jiao Y."/>
            <person name="Wang B."/>
            <person name="Wei X."/>
            <person name="Stein J.C."/>
            <person name="Glaubitz J.C."/>
            <person name="Lu F."/>
            <person name="Yu G."/>
            <person name="Liang C."/>
            <person name="Fengler K."/>
            <person name="Li B."/>
            <person name="Rafalski A."/>
            <person name="Schnable P.S."/>
            <person name="Ware D.H."/>
            <person name="Buckler E.S."/>
            <person name="Lai J."/>
        </authorList>
    </citation>
    <scope>NUCLEOTIDE SEQUENCE [LARGE SCALE GENOMIC DNA]</scope>
    <source>
        <strain evidence="6">cv. Missouri 17</strain>
        <tissue evidence="5">Seedling</tissue>
    </source>
</reference>
<protein>
    <submittedName>
        <fullName evidence="5">Type I inositol polyphosphate 5-phosphatase 5</fullName>
    </submittedName>
</protein>
<feature type="compositionally biased region" description="Acidic residues" evidence="3">
    <location>
        <begin position="236"/>
        <end position="250"/>
    </location>
</feature>
<feature type="domain" description="Inositol polyphosphate-related phosphatase" evidence="4">
    <location>
        <begin position="235"/>
        <end position="547"/>
    </location>
</feature>
<dbReference type="InterPro" id="IPR036691">
    <property type="entry name" value="Endo/exonu/phosph_ase_sf"/>
</dbReference>
<organism evidence="5 6">
    <name type="scientific">Zea mays</name>
    <name type="common">Maize</name>
    <dbReference type="NCBI Taxonomy" id="4577"/>
    <lineage>
        <taxon>Eukaryota</taxon>
        <taxon>Viridiplantae</taxon>
        <taxon>Streptophyta</taxon>
        <taxon>Embryophyta</taxon>
        <taxon>Tracheophyta</taxon>
        <taxon>Spermatophyta</taxon>
        <taxon>Magnoliopsida</taxon>
        <taxon>Liliopsida</taxon>
        <taxon>Poales</taxon>
        <taxon>Poaceae</taxon>
        <taxon>PACMAD clade</taxon>
        <taxon>Panicoideae</taxon>
        <taxon>Andropogonodae</taxon>
        <taxon>Andropogoneae</taxon>
        <taxon>Tripsacinae</taxon>
        <taxon>Zea</taxon>
    </lineage>
</organism>
<feature type="region of interest" description="Disordered" evidence="3">
    <location>
        <begin position="195"/>
        <end position="250"/>
    </location>
</feature>
<dbReference type="Pfam" id="PF22669">
    <property type="entry name" value="Exo_endo_phos2"/>
    <property type="match status" value="2"/>
</dbReference>
<comment type="similarity">
    <text evidence="1">Belongs to the inositol polyphosphate 5-phosphatase family.</text>
</comment>
<evidence type="ECO:0000313" key="5">
    <source>
        <dbReference type="EMBL" id="PWZ25250.1"/>
    </source>
</evidence>
<feature type="compositionally biased region" description="Basic residues" evidence="3">
    <location>
        <begin position="9"/>
        <end position="18"/>
    </location>
</feature>
<feature type="region of interest" description="Disordered" evidence="3">
    <location>
        <begin position="157"/>
        <end position="180"/>
    </location>
</feature>
<evidence type="ECO:0000256" key="1">
    <source>
        <dbReference type="ARBA" id="ARBA00010768"/>
    </source>
</evidence>
<evidence type="ECO:0000313" key="6">
    <source>
        <dbReference type="Proteomes" id="UP000251960"/>
    </source>
</evidence>
<name>A0A3L6EWJ4_MAIZE</name>
<accession>A0A3L6EWJ4</accession>
<dbReference type="PANTHER" id="PTHR45666">
    <property type="entry name" value="TYPE IV INOSITOL POLYPHOSPHATE 5-PHOSPHATASE 9"/>
    <property type="match status" value="1"/>
</dbReference>
<sequence>MDKSGGSSRKTRRKKKSLFPKLHGAEDDVGNNDASPRRLPTEQHCIDPAAGRHHWLEGVPRTVVSGSSGFPVSVSVVLILLQKPFGVFAATWNVAGKAPDKVVPLNAGNVLVIEDNEPASRWLALINQALNRPSDASAASEAPATSCSFSRSSLDTAAAVQTPAPPSASPLDPSRFHKASNREIRRAAITRGRRLKACTCPSPDHQHRRRRRRRPPLRAPCLMGCGGRGASAAAVEGDDTTTTSDEEDEEVRASSFAASDVTKSPAAAAAWAGAGARAPGRRERYCLVACKQMVGLFATVWVRRGLVPHVGHVRFSCVGRGIMGYLGNKGCISVSMSLHQTSLCFVCSHLASGEKEGDELRRNSDVVEILRNTQFRRLCKRSGRRIPERILDHDRVIWLGDLNYRIALSYTEAKKLVQANDWAALFEKDQVGSKTMQCNATSQQASGISVEIQSVEQLKTERESGVFRGWNEGKILFAPTYKYSWNSDTYAGEDVSSKKKRRTPAWCDRILWHGEGIVQLSYIRGESKFSDHRPVCGVFIVEAAVVPDSSRLVKFASGPNMKVGAEELLLASSKYDL</sequence>
<dbReference type="ExpressionAtlas" id="A0A3L6EWJ4">
    <property type="expression patterns" value="baseline and differential"/>
</dbReference>
<dbReference type="PANTHER" id="PTHR45666:SF20">
    <property type="entry name" value="TYPE I INOSITOL POLYPHOSPHATE 5-PHOSPHATASE 10"/>
    <property type="match status" value="1"/>
</dbReference>